<protein>
    <submittedName>
        <fullName evidence="4">WD40-repeat-containing domain protein</fullName>
    </submittedName>
</protein>
<comment type="caution">
    <text evidence="4">The sequence shown here is derived from an EMBL/GenBank/DDBJ whole genome shotgun (WGS) entry which is preliminary data.</text>
</comment>
<dbReference type="PROSITE" id="PS50082">
    <property type="entry name" value="WD_REPEATS_2"/>
    <property type="match status" value="4"/>
</dbReference>
<evidence type="ECO:0000313" key="4">
    <source>
        <dbReference type="EMBL" id="KAH7114738.1"/>
    </source>
</evidence>
<gene>
    <name evidence="4" type="ORF">B0J13DRAFT_533557</name>
</gene>
<feature type="repeat" description="WD" evidence="3">
    <location>
        <begin position="92"/>
        <end position="133"/>
    </location>
</feature>
<dbReference type="EMBL" id="JAGMUU010000041">
    <property type="protein sequence ID" value="KAH7114738.1"/>
    <property type="molecule type" value="Genomic_DNA"/>
</dbReference>
<dbReference type="Gene3D" id="2.130.10.10">
    <property type="entry name" value="YVTN repeat-like/Quinoprotein amine dehydrogenase"/>
    <property type="match status" value="2"/>
</dbReference>
<feature type="repeat" description="WD" evidence="3">
    <location>
        <begin position="134"/>
        <end position="175"/>
    </location>
</feature>
<evidence type="ECO:0000256" key="3">
    <source>
        <dbReference type="PROSITE-ProRule" id="PRU00221"/>
    </source>
</evidence>
<dbReference type="SMART" id="SM00320">
    <property type="entry name" value="WD40"/>
    <property type="match status" value="4"/>
</dbReference>
<dbReference type="CDD" id="cd00200">
    <property type="entry name" value="WD40"/>
    <property type="match status" value="1"/>
</dbReference>
<organism evidence="4 5">
    <name type="scientific">Dactylonectria estremocensis</name>
    <dbReference type="NCBI Taxonomy" id="1079267"/>
    <lineage>
        <taxon>Eukaryota</taxon>
        <taxon>Fungi</taxon>
        <taxon>Dikarya</taxon>
        <taxon>Ascomycota</taxon>
        <taxon>Pezizomycotina</taxon>
        <taxon>Sordariomycetes</taxon>
        <taxon>Hypocreomycetidae</taxon>
        <taxon>Hypocreales</taxon>
        <taxon>Nectriaceae</taxon>
        <taxon>Dactylonectria</taxon>
    </lineage>
</organism>
<dbReference type="PANTHER" id="PTHR19848">
    <property type="entry name" value="WD40 REPEAT PROTEIN"/>
    <property type="match status" value="1"/>
</dbReference>
<dbReference type="AlphaFoldDB" id="A0A9P9IAZ6"/>
<keyword evidence="1 3" id="KW-0853">WD repeat</keyword>
<dbReference type="InterPro" id="IPR015943">
    <property type="entry name" value="WD40/YVTN_repeat-like_dom_sf"/>
</dbReference>
<dbReference type="SUPFAM" id="SSF50978">
    <property type="entry name" value="WD40 repeat-like"/>
    <property type="match status" value="1"/>
</dbReference>
<evidence type="ECO:0000256" key="2">
    <source>
        <dbReference type="ARBA" id="ARBA00022737"/>
    </source>
</evidence>
<name>A0A9P9IAZ6_9HYPO</name>
<feature type="repeat" description="WD" evidence="3">
    <location>
        <begin position="176"/>
        <end position="217"/>
    </location>
</feature>
<dbReference type="InterPro" id="IPR020472">
    <property type="entry name" value="WD40_PAC1"/>
</dbReference>
<evidence type="ECO:0000256" key="1">
    <source>
        <dbReference type="ARBA" id="ARBA00022574"/>
    </source>
</evidence>
<feature type="repeat" description="WD" evidence="3">
    <location>
        <begin position="50"/>
        <end position="91"/>
    </location>
</feature>
<evidence type="ECO:0000313" key="5">
    <source>
        <dbReference type="Proteomes" id="UP000717696"/>
    </source>
</evidence>
<accession>A0A9P9IAZ6</accession>
<dbReference type="PANTHER" id="PTHR19848:SF8">
    <property type="entry name" value="F-BOX AND WD REPEAT DOMAIN CONTAINING 7"/>
    <property type="match status" value="1"/>
</dbReference>
<dbReference type="PRINTS" id="PR00320">
    <property type="entry name" value="GPROTEINBRPT"/>
</dbReference>
<dbReference type="Proteomes" id="UP000717696">
    <property type="component" value="Unassembled WGS sequence"/>
</dbReference>
<reference evidence="4" key="1">
    <citation type="journal article" date="2021" name="Nat. Commun.">
        <title>Genetic determinants of endophytism in the Arabidopsis root mycobiome.</title>
        <authorList>
            <person name="Mesny F."/>
            <person name="Miyauchi S."/>
            <person name="Thiergart T."/>
            <person name="Pickel B."/>
            <person name="Atanasova L."/>
            <person name="Karlsson M."/>
            <person name="Huettel B."/>
            <person name="Barry K.W."/>
            <person name="Haridas S."/>
            <person name="Chen C."/>
            <person name="Bauer D."/>
            <person name="Andreopoulos W."/>
            <person name="Pangilinan J."/>
            <person name="LaButti K."/>
            <person name="Riley R."/>
            <person name="Lipzen A."/>
            <person name="Clum A."/>
            <person name="Drula E."/>
            <person name="Henrissat B."/>
            <person name="Kohler A."/>
            <person name="Grigoriev I.V."/>
            <person name="Martin F.M."/>
            <person name="Hacquard S."/>
        </authorList>
    </citation>
    <scope>NUCLEOTIDE SEQUENCE</scope>
    <source>
        <strain evidence="4">MPI-CAGE-AT-0021</strain>
    </source>
</reference>
<sequence length="321" mass="35501">MCVDDNGAVHEFLLQHLLHWLEVLSLIEKASESLIIIQDLQAAHKCQQILEGHTDWVTSVAFSPDSTVVASASVDKTIRLWRVDDGVCIQELKGHTLWVRSVAFSPDSTVVASASDDKTIRLWRVDDGICIQELKGHTLWVRSVAFSPDSTVVASASDDKTIRLWRVDDGVCIQELKGHTESVMAVAFSPDSTVLASASDDKTIRLWRVDDSVCIQEVMGISSSHLQFDPQNSCLLTDAGSISFKSPILSPESTTMPFTHCLSGIGISEDECWIMWKEKRLLWLPAPYRPGYSTVSGSSVTIGCNSGRVIIIRFVDLWLID</sequence>
<dbReference type="InterPro" id="IPR001680">
    <property type="entry name" value="WD40_rpt"/>
</dbReference>
<dbReference type="InterPro" id="IPR036322">
    <property type="entry name" value="WD40_repeat_dom_sf"/>
</dbReference>
<dbReference type="OrthoDB" id="538223at2759"/>
<dbReference type="PROSITE" id="PS50294">
    <property type="entry name" value="WD_REPEATS_REGION"/>
    <property type="match status" value="4"/>
</dbReference>
<keyword evidence="2" id="KW-0677">Repeat</keyword>
<dbReference type="Pfam" id="PF00400">
    <property type="entry name" value="WD40"/>
    <property type="match status" value="4"/>
</dbReference>
<proteinExistence type="predicted"/>
<keyword evidence="5" id="KW-1185">Reference proteome</keyword>